<keyword evidence="4 9" id="KW-0479">Metal-binding</keyword>
<feature type="signal peptide" evidence="10">
    <location>
        <begin position="1"/>
        <end position="20"/>
    </location>
</feature>
<comment type="subcellular location">
    <subcellularLocation>
        <location evidence="1">Periplasm</location>
    </subcellularLocation>
</comment>
<evidence type="ECO:0000256" key="6">
    <source>
        <dbReference type="ARBA" id="ARBA00022982"/>
    </source>
</evidence>
<dbReference type="Proteomes" id="UP000198728">
    <property type="component" value="Unassembled WGS sequence"/>
</dbReference>
<dbReference type="Pfam" id="PF00127">
    <property type="entry name" value="Copper-bind"/>
    <property type="match status" value="1"/>
</dbReference>
<dbReference type="Gene3D" id="2.60.40.420">
    <property type="entry name" value="Cupredoxins - blue copper proteins"/>
    <property type="match status" value="1"/>
</dbReference>
<dbReference type="PRINTS" id="PR00155">
    <property type="entry name" value="AMICYANIN"/>
</dbReference>
<dbReference type="GO" id="GO:0005507">
    <property type="term" value="F:copper ion binding"/>
    <property type="evidence" value="ECO:0007669"/>
    <property type="project" value="UniProtKB-UniRule"/>
</dbReference>
<dbReference type="RefSeq" id="WP_093360184.1">
    <property type="nucleotide sequence ID" value="NZ_FOLG01000003.1"/>
</dbReference>
<keyword evidence="10" id="KW-0732">Signal</keyword>
<proteinExistence type="predicted"/>
<evidence type="ECO:0000256" key="3">
    <source>
        <dbReference type="ARBA" id="ARBA00022448"/>
    </source>
</evidence>
<accession>A0A1I1HN33</accession>
<dbReference type="InterPro" id="IPR012745">
    <property type="entry name" value="Pseudoazurin"/>
</dbReference>
<evidence type="ECO:0000256" key="9">
    <source>
        <dbReference type="PIRSR" id="PIRSR602386-1"/>
    </source>
</evidence>
<feature type="domain" description="Blue (type 1) copper" evidence="11">
    <location>
        <begin position="26"/>
        <end position="112"/>
    </location>
</feature>
<evidence type="ECO:0000313" key="12">
    <source>
        <dbReference type="EMBL" id="SFC24972.1"/>
    </source>
</evidence>
<reference evidence="12 13" key="1">
    <citation type="submission" date="2016-10" db="EMBL/GenBank/DDBJ databases">
        <authorList>
            <person name="de Groot N.N."/>
        </authorList>
    </citation>
    <scope>NUCLEOTIDE SEQUENCE [LARGE SCALE GENOMIC DNA]</scope>
    <source>
        <strain evidence="12 13">DSM 19548</strain>
    </source>
</reference>
<dbReference type="CDD" id="cd04218">
    <property type="entry name" value="Pseudoazurin"/>
    <property type="match status" value="1"/>
</dbReference>
<feature type="binding site" evidence="9">
    <location>
        <position position="101"/>
    </location>
    <ligand>
        <name>Cu cation</name>
        <dbReference type="ChEBI" id="CHEBI:23378"/>
    </ligand>
</feature>
<dbReference type="STRING" id="441112.SAMN04488094_103213"/>
<keyword evidence="5" id="KW-0574">Periplasm</keyword>
<keyword evidence="7 9" id="KW-0186">Copper</keyword>
<name>A0A1I1HN33_9RHOB</name>
<dbReference type="PROSITE" id="PS00196">
    <property type="entry name" value="COPPER_BLUE"/>
    <property type="match status" value="1"/>
</dbReference>
<dbReference type="InterPro" id="IPR008972">
    <property type="entry name" value="Cupredoxin"/>
</dbReference>
<keyword evidence="13" id="KW-1185">Reference proteome</keyword>
<gene>
    <name evidence="12" type="ORF">SAMN04488094_103213</name>
</gene>
<dbReference type="InterPro" id="IPR002386">
    <property type="entry name" value="Amicyanin/Pseudoazurin"/>
</dbReference>
<organism evidence="12 13">
    <name type="scientific">Tropicimonas isoalkanivorans</name>
    <dbReference type="NCBI Taxonomy" id="441112"/>
    <lineage>
        <taxon>Bacteria</taxon>
        <taxon>Pseudomonadati</taxon>
        <taxon>Pseudomonadota</taxon>
        <taxon>Alphaproteobacteria</taxon>
        <taxon>Rhodobacterales</taxon>
        <taxon>Roseobacteraceae</taxon>
        <taxon>Tropicimonas</taxon>
    </lineage>
</organism>
<keyword evidence="3" id="KW-0813">Transport</keyword>
<dbReference type="InterPro" id="IPR028871">
    <property type="entry name" value="BlueCu_1_BS"/>
</dbReference>
<evidence type="ECO:0000313" key="13">
    <source>
        <dbReference type="Proteomes" id="UP000198728"/>
    </source>
</evidence>
<evidence type="ECO:0000256" key="2">
    <source>
        <dbReference type="ARBA" id="ARBA00016984"/>
    </source>
</evidence>
<sequence>MKTPLTIAAVFAFAAGAANAATHEVHMLNKGEAGLMVFEPAFVSAEPGDVIHFVSVDKGHNAESIEGMLPEGVEAFKSKPNEDFDLTVSEEGVYGVKCTPHYGMGMVALIKVGEPVNLDGAAAVKQRGKAKGRMADLIAQVE</sequence>
<dbReference type="AlphaFoldDB" id="A0A1I1HN33"/>
<feature type="binding site" evidence="9">
    <location>
        <position position="98"/>
    </location>
    <ligand>
        <name>Cu cation</name>
        <dbReference type="ChEBI" id="CHEBI:23378"/>
    </ligand>
</feature>
<evidence type="ECO:0000256" key="4">
    <source>
        <dbReference type="ARBA" id="ARBA00022723"/>
    </source>
</evidence>
<dbReference type="PRINTS" id="PR00156">
    <property type="entry name" value="COPPERBLUE"/>
</dbReference>
<evidence type="ECO:0000256" key="10">
    <source>
        <dbReference type="SAM" id="SignalP"/>
    </source>
</evidence>
<feature type="binding site" evidence="9">
    <location>
        <position position="106"/>
    </location>
    <ligand>
        <name>Cu cation</name>
        <dbReference type="ChEBI" id="CHEBI:23378"/>
    </ligand>
</feature>
<feature type="binding site" evidence="9">
    <location>
        <position position="60"/>
    </location>
    <ligand>
        <name>Cu cation</name>
        <dbReference type="ChEBI" id="CHEBI:23378"/>
    </ligand>
</feature>
<dbReference type="InterPro" id="IPR000923">
    <property type="entry name" value="BlueCu_1"/>
</dbReference>
<evidence type="ECO:0000256" key="7">
    <source>
        <dbReference type="ARBA" id="ARBA00023008"/>
    </source>
</evidence>
<dbReference type="GO" id="GO:0009055">
    <property type="term" value="F:electron transfer activity"/>
    <property type="evidence" value="ECO:0007669"/>
    <property type="project" value="InterPro"/>
</dbReference>
<dbReference type="EMBL" id="FOLG01000003">
    <property type="protein sequence ID" value="SFC24972.1"/>
    <property type="molecule type" value="Genomic_DNA"/>
</dbReference>
<evidence type="ECO:0000259" key="11">
    <source>
        <dbReference type="Pfam" id="PF00127"/>
    </source>
</evidence>
<dbReference type="OrthoDB" id="7510199at2"/>
<evidence type="ECO:0000256" key="5">
    <source>
        <dbReference type="ARBA" id="ARBA00022764"/>
    </source>
</evidence>
<dbReference type="GO" id="GO:0042597">
    <property type="term" value="C:periplasmic space"/>
    <property type="evidence" value="ECO:0007669"/>
    <property type="project" value="UniProtKB-SubCell"/>
</dbReference>
<evidence type="ECO:0000256" key="1">
    <source>
        <dbReference type="ARBA" id="ARBA00004418"/>
    </source>
</evidence>
<feature type="chain" id="PRO_5011749973" description="Pseudoazurin" evidence="10">
    <location>
        <begin position="21"/>
        <end position="142"/>
    </location>
</feature>
<comment type="cofactor">
    <cofactor evidence="9">
        <name>Cu cation</name>
        <dbReference type="ChEBI" id="CHEBI:23378"/>
    </cofactor>
    <text evidence="9">Binds 1 copper ion per subunit.</text>
</comment>
<evidence type="ECO:0000256" key="8">
    <source>
        <dbReference type="NCBIfam" id="TIGR02375"/>
    </source>
</evidence>
<dbReference type="NCBIfam" id="TIGR02375">
    <property type="entry name" value="pseudoazurin"/>
    <property type="match status" value="1"/>
</dbReference>
<dbReference type="InterPro" id="IPR001235">
    <property type="entry name" value="Copper_blue_Plastocyanin"/>
</dbReference>
<dbReference type="SUPFAM" id="SSF49503">
    <property type="entry name" value="Cupredoxins"/>
    <property type="match status" value="1"/>
</dbReference>
<protein>
    <recommendedName>
        <fullName evidence="2 8">Pseudoazurin</fullName>
    </recommendedName>
</protein>
<keyword evidence="6" id="KW-0249">Electron transport</keyword>